<dbReference type="AlphaFoldDB" id="A0A0E9SJF1"/>
<name>A0A0E9SJF1_ANGAN</name>
<reference evidence="1" key="2">
    <citation type="journal article" date="2015" name="Fish Shellfish Immunol.">
        <title>Early steps in the European eel (Anguilla anguilla)-Vibrio vulnificus interaction in the gills: Role of the RtxA13 toxin.</title>
        <authorList>
            <person name="Callol A."/>
            <person name="Pajuelo D."/>
            <person name="Ebbesson L."/>
            <person name="Teles M."/>
            <person name="MacKenzie S."/>
            <person name="Amaro C."/>
        </authorList>
    </citation>
    <scope>NUCLEOTIDE SEQUENCE</scope>
</reference>
<protein>
    <submittedName>
        <fullName evidence="1">Uncharacterized protein</fullName>
    </submittedName>
</protein>
<reference evidence="1" key="1">
    <citation type="submission" date="2014-11" db="EMBL/GenBank/DDBJ databases">
        <authorList>
            <person name="Amaro Gonzalez C."/>
        </authorList>
    </citation>
    <scope>NUCLEOTIDE SEQUENCE</scope>
</reference>
<accession>A0A0E9SJF1</accession>
<proteinExistence type="predicted"/>
<evidence type="ECO:0000313" key="1">
    <source>
        <dbReference type="EMBL" id="JAH41431.1"/>
    </source>
</evidence>
<organism evidence="1">
    <name type="scientific">Anguilla anguilla</name>
    <name type="common">European freshwater eel</name>
    <name type="synonym">Muraena anguilla</name>
    <dbReference type="NCBI Taxonomy" id="7936"/>
    <lineage>
        <taxon>Eukaryota</taxon>
        <taxon>Metazoa</taxon>
        <taxon>Chordata</taxon>
        <taxon>Craniata</taxon>
        <taxon>Vertebrata</taxon>
        <taxon>Euteleostomi</taxon>
        <taxon>Actinopterygii</taxon>
        <taxon>Neopterygii</taxon>
        <taxon>Teleostei</taxon>
        <taxon>Anguilliformes</taxon>
        <taxon>Anguillidae</taxon>
        <taxon>Anguilla</taxon>
    </lineage>
</organism>
<dbReference type="EMBL" id="GBXM01066291">
    <property type="protein sequence ID" value="JAH42286.1"/>
    <property type="molecule type" value="Transcribed_RNA"/>
</dbReference>
<dbReference type="EMBL" id="GBXM01067146">
    <property type="protein sequence ID" value="JAH41431.1"/>
    <property type="molecule type" value="Transcribed_RNA"/>
</dbReference>
<sequence length="32" mass="3425">MTGISSDSSEFKKLTGHYYIYLAGALIQSDAG</sequence>